<accession>A0A8J5TI98</accession>
<keyword evidence="2" id="KW-1185">Reference proteome</keyword>
<dbReference type="Proteomes" id="UP000747542">
    <property type="component" value="Unassembled WGS sequence"/>
</dbReference>
<evidence type="ECO:0000313" key="2">
    <source>
        <dbReference type="Proteomes" id="UP000747542"/>
    </source>
</evidence>
<dbReference type="AlphaFoldDB" id="A0A8J5TI98"/>
<evidence type="ECO:0000313" key="1">
    <source>
        <dbReference type="EMBL" id="KAG7174900.1"/>
    </source>
</evidence>
<dbReference type="EMBL" id="JAHLQT010006389">
    <property type="protein sequence ID" value="KAG7174900.1"/>
    <property type="molecule type" value="Genomic_DNA"/>
</dbReference>
<comment type="caution">
    <text evidence="1">The sequence shown here is derived from an EMBL/GenBank/DDBJ whole genome shotgun (WGS) entry which is preliminary data.</text>
</comment>
<protein>
    <submittedName>
        <fullName evidence="1">Uncharacterized protein</fullName>
    </submittedName>
</protein>
<gene>
    <name evidence="1" type="ORF">Hamer_G023038</name>
</gene>
<sequence>MGSLVLIKPSPVSLLINYVSPTNNYGKRDRNWVTSIRGDAEEVAVVRASSTLACPVQWLKSFPCYFGQLR</sequence>
<name>A0A8J5TI98_HOMAM</name>
<reference evidence="1" key="1">
    <citation type="journal article" date="2021" name="Sci. Adv.">
        <title>The American lobster genome reveals insights on longevity, neural, and immune adaptations.</title>
        <authorList>
            <person name="Polinski J.M."/>
            <person name="Zimin A.V."/>
            <person name="Clark K.F."/>
            <person name="Kohn A.B."/>
            <person name="Sadowski N."/>
            <person name="Timp W."/>
            <person name="Ptitsyn A."/>
            <person name="Khanna P."/>
            <person name="Romanova D.Y."/>
            <person name="Williams P."/>
            <person name="Greenwood S.J."/>
            <person name="Moroz L.L."/>
            <person name="Walt D.R."/>
            <person name="Bodnar A.G."/>
        </authorList>
    </citation>
    <scope>NUCLEOTIDE SEQUENCE</scope>
    <source>
        <strain evidence="1">GMGI-L3</strain>
    </source>
</reference>
<proteinExistence type="predicted"/>
<organism evidence="1 2">
    <name type="scientific">Homarus americanus</name>
    <name type="common">American lobster</name>
    <dbReference type="NCBI Taxonomy" id="6706"/>
    <lineage>
        <taxon>Eukaryota</taxon>
        <taxon>Metazoa</taxon>
        <taxon>Ecdysozoa</taxon>
        <taxon>Arthropoda</taxon>
        <taxon>Crustacea</taxon>
        <taxon>Multicrustacea</taxon>
        <taxon>Malacostraca</taxon>
        <taxon>Eumalacostraca</taxon>
        <taxon>Eucarida</taxon>
        <taxon>Decapoda</taxon>
        <taxon>Pleocyemata</taxon>
        <taxon>Astacidea</taxon>
        <taxon>Nephropoidea</taxon>
        <taxon>Nephropidae</taxon>
        <taxon>Homarus</taxon>
    </lineage>
</organism>